<organism evidence="2 3">
    <name type="scientific">Virgibacillus tibetensis</name>
    <dbReference type="NCBI Taxonomy" id="3042313"/>
    <lineage>
        <taxon>Bacteria</taxon>
        <taxon>Bacillati</taxon>
        <taxon>Bacillota</taxon>
        <taxon>Bacilli</taxon>
        <taxon>Bacillales</taxon>
        <taxon>Bacillaceae</taxon>
        <taxon>Virgibacillus</taxon>
    </lineage>
</organism>
<reference evidence="2 3" key="1">
    <citation type="journal article" date="2024" name="Int. J. Syst. Evol. Microbiol.">
        <title>Virgibacillus tibetensis sp. nov., isolated from salt lake on the Tibetan Plateau of China.</title>
        <authorList>
            <person name="Phurbu D."/>
            <person name="Liu Z.-X."/>
            <person name="Wang R."/>
            <person name="Zheng Y.-Y."/>
            <person name="Liu H.-C."/>
            <person name="Zhou Y.-G."/>
            <person name="Yu Y.-J."/>
            <person name="Li A.-H."/>
        </authorList>
    </citation>
    <scope>NUCLEOTIDE SEQUENCE [LARGE SCALE GENOMIC DNA]</scope>
    <source>
        <strain evidence="2 3">C22-A2</strain>
    </source>
</reference>
<gene>
    <name evidence="2" type="ORF">QGM71_11585</name>
</gene>
<name>A0ABU6KGZ3_9BACI</name>
<sequence>MEDPVAHKEEHTNKYTKKERVRHSIHHYNINNNYFGGEKPQHASLTYRYAFVPTI</sequence>
<evidence type="ECO:0000256" key="1">
    <source>
        <dbReference type="SAM" id="MobiDB-lite"/>
    </source>
</evidence>
<dbReference type="RefSeq" id="WP_327607704.1">
    <property type="nucleotide sequence ID" value="NZ_JARZFX010000005.1"/>
</dbReference>
<evidence type="ECO:0000313" key="2">
    <source>
        <dbReference type="EMBL" id="MEC5424134.1"/>
    </source>
</evidence>
<comment type="caution">
    <text evidence="2">The sequence shown here is derived from an EMBL/GenBank/DDBJ whole genome shotgun (WGS) entry which is preliminary data.</text>
</comment>
<proteinExistence type="predicted"/>
<protein>
    <submittedName>
        <fullName evidence="2">Uncharacterized protein</fullName>
    </submittedName>
</protein>
<feature type="compositionally biased region" description="Basic and acidic residues" evidence="1">
    <location>
        <begin position="1"/>
        <end position="18"/>
    </location>
</feature>
<evidence type="ECO:0000313" key="3">
    <source>
        <dbReference type="Proteomes" id="UP001335737"/>
    </source>
</evidence>
<feature type="region of interest" description="Disordered" evidence="1">
    <location>
        <begin position="1"/>
        <end position="20"/>
    </location>
</feature>
<dbReference type="EMBL" id="JARZFX010000005">
    <property type="protein sequence ID" value="MEC5424134.1"/>
    <property type="molecule type" value="Genomic_DNA"/>
</dbReference>
<keyword evidence="3" id="KW-1185">Reference proteome</keyword>
<dbReference type="Proteomes" id="UP001335737">
    <property type="component" value="Unassembled WGS sequence"/>
</dbReference>
<accession>A0ABU6KGZ3</accession>